<sequence>MRRDQAIINEEVVYPDNYELVSTTDTRGIITYANPVFCEVAGYSVDELVGKNHNIVRHPDMPKAAYKDMWDHLKKGESWHGIVKNLCKDGRYYWVDAFVTPVYDGEELVGYQSVRVKPEKIQIQRATEFYALINEGKKPQSSELSYSQKTRLFLVIIAVVAIFTSFVSDWYAGFSIIALAMTGLVIFKTELIEIPKMAFDLKTEYDSVSRYILAGRGISGIVKFHLGMNKAMRRTILGRTLDATRELNNIAQNTLAIVERTTQGIHQQKAEMEKISNAVKMMTAGSQTVMSSTEATNQRVKLTNEQCAEARELIIKGRDGVSGLSEVVEQASVTADELMQASDKVSETIGEIDSIADQTNLLALNAAIEAARAGESGRGFSVVADEVRALSTRTQESAANTMNSLAQMRETLKEWVVKMHDSRDNAVASTEQANQSADSIQEIYTMIDGISNHLTGIVDSTGSQDSMCNEIETHIDGIQSVADANSALAQEMEDNARSLSENIQRMVGMTNTFGDK</sequence>
<gene>
    <name evidence="7" type="ORF">RM544_14570</name>
</gene>
<dbReference type="InterPro" id="IPR013655">
    <property type="entry name" value="PAS_fold_3"/>
</dbReference>
<accession>A0AAW8R366</accession>
<reference evidence="7 8" key="1">
    <citation type="submission" date="2023-09" db="EMBL/GenBank/DDBJ databases">
        <authorList>
            <person name="Rey-Velasco X."/>
        </authorList>
    </citation>
    <scope>NUCLEOTIDE SEQUENCE [LARGE SCALE GENOMIC DNA]</scope>
    <source>
        <strain evidence="7 8">W409</strain>
    </source>
</reference>
<dbReference type="PANTHER" id="PTHR32089">
    <property type="entry name" value="METHYL-ACCEPTING CHEMOTAXIS PROTEIN MCPB"/>
    <property type="match status" value="1"/>
</dbReference>
<name>A0AAW8R366_9ALTE</name>
<dbReference type="PANTHER" id="PTHR32089:SF52">
    <property type="entry name" value="CHEMOTAXIS SIGNAL TRANSDUCTION SYSTEM METHYL ACCEPTING SENSORY TRANSDUCER WITH PAS SENSORY DOMAIN"/>
    <property type="match status" value="1"/>
</dbReference>
<dbReference type="Pfam" id="PF08447">
    <property type="entry name" value="PAS_3"/>
    <property type="match status" value="1"/>
</dbReference>
<evidence type="ECO:0000259" key="6">
    <source>
        <dbReference type="PROSITE" id="PS50112"/>
    </source>
</evidence>
<dbReference type="CDD" id="cd00130">
    <property type="entry name" value="PAS"/>
    <property type="match status" value="1"/>
</dbReference>
<feature type="domain" description="PAS" evidence="6">
    <location>
        <begin position="25"/>
        <end position="60"/>
    </location>
</feature>
<evidence type="ECO:0000259" key="5">
    <source>
        <dbReference type="PROSITE" id="PS50111"/>
    </source>
</evidence>
<evidence type="ECO:0000313" key="8">
    <source>
        <dbReference type="Proteomes" id="UP001249020"/>
    </source>
</evidence>
<comment type="subcellular location">
    <subcellularLocation>
        <location evidence="1">Membrane</location>
    </subcellularLocation>
</comment>
<dbReference type="GO" id="GO:0007165">
    <property type="term" value="P:signal transduction"/>
    <property type="evidence" value="ECO:0007669"/>
    <property type="project" value="UniProtKB-KW"/>
</dbReference>
<evidence type="ECO:0000256" key="3">
    <source>
        <dbReference type="PROSITE-ProRule" id="PRU00284"/>
    </source>
</evidence>
<keyword evidence="8" id="KW-1185">Reference proteome</keyword>
<dbReference type="InterPro" id="IPR004089">
    <property type="entry name" value="MCPsignal_dom"/>
</dbReference>
<keyword evidence="4" id="KW-0812">Transmembrane</keyword>
<proteinExistence type="predicted"/>
<dbReference type="SUPFAM" id="SSF58104">
    <property type="entry name" value="Methyl-accepting chemotaxis protein (MCP) signaling domain"/>
    <property type="match status" value="1"/>
</dbReference>
<comment type="caution">
    <text evidence="7">The sequence shown here is derived from an EMBL/GenBank/DDBJ whole genome shotgun (WGS) entry which is preliminary data.</text>
</comment>
<dbReference type="InterPro" id="IPR035965">
    <property type="entry name" value="PAS-like_dom_sf"/>
</dbReference>
<dbReference type="InterPro" id="IPR000014">
    <property type="entry name" value="PAS"/>
</dbReference>
<keyword evidence="2 3" id="KW-0807">Transducer</keyword>
<keyword evidence="4" id="KW-1133">Transmembrane helix</keyword>
<dbReference type="GO" id="GO:0016020">
    <property type="term" value="C:membrane"/>
    <property type="evidence" value="ECO:0007669"/>
    <property type="project" value="UniProtKB-SubCell"/>
</dbReference>
<dbReference type="Proteomes" id="UP001249020">
    <property type="component" value="Unassembled WGS sequence"/>
</dbReference>
<keyword evidence="4" id="KW-0472">Membrane</keyword>
<evidence type="ECO:0000256" key="1">
    <source>
        <dbReference type="ARBA" id="ARBA00004370"/>
    </source>
</evidence>
<dbReference type="AlphaFoldDB" id="A0AAW8R366"/>
<dbReference type="Pfam" id="PF00015">
    <property type="entry name" value="MCPsignal"/>
    <property type="match status" value="1"/>
</dbReference>
<dbReference type="Gene3D" id="3.30.450.20">
    <property type="entry name" value="PAS domain"/>
    <property type="match status" value="1"/>
</dbReference>
<dbReference type="PROSITE" id="PS50111">
    <property type="entry name" value="CHEMOTAXIS_TRANSDUC_2"/>
    <property type="match status" value="1"/>
</dbReference>
<feature type="transmembrane region" description="Helical" evidence="4">
    <location>
        <begin position="152"/>
        <end position="168"/>
    </location>
</feature>
<feature type="domain" description="Methyl-accepting transducer" evidence="5">
    <location>
        <begin position="243"/>
        <end position="479"/>
    </location>
</feature>
<dbReference type="SMART" id="SM00283">
    <property type="entry name" value="MA"/>
    <property type="match status" value="1"/>
</dbReference>
<dbReference type="PROSITE" id="PS50112">
    <property type="entry name" value="PAS"/>
    <property type="match status" value="1"/>
</dbReference>
<evidence type="ECO:0000256" key="2">
    <source>
        <dbReference type="ARBA" id="ARBA00023224"/>
    </source>
</evidence>
<dbReference type="Gene3D" id="1.10.287.950">
    <property type="entry name" value="Methyl-accepting chemotaxis protein"/>
    <property type="match status" value="1"/>
</dbReference>
<dbReference type="NCBIfam" id="TIGR00229">
    <property type="entry name" value="sensory_box"/>
    <property type="match status" value="1"/>
</dbReference>
<protein>
    <submittedName>
        <fullName evidence="7">Methyl-accepting chemotaxis protein</fullName>
    </submittedName>
</protein>
<dbReference type="EMBL" id="JAVRIE010000006">
    <property type="protein sequence ID" value="MDT0583771.1"/>
    <property type="molecule type" value="Genomic_DNA"/>
</dbReference>
<dbReference type="RefSeq" id="WP_311362535.1">
    <property type="nucleotide sequence ID" value="NZ_JAVRIE010000006.1"/>
</dbReference>
<organism evidence="7 8">
    <name type="scientific">Brumicola blandensis</name>
    <dbReference type="NCBI Taxonomy" id="3075611"/>
    <lineage>
        <taxon>Bacteria</taxon>
        <taxon>Pseudomonadati</taxon>
        <taxon>Pseudomonadota</taxon>
        <taxon>Gammaproteobacteria</taxon>
        <taxon>Alteromonadales</taxon>
        <taxon>Alteromonadaceae</taxon>
        <taxon>Brumicola</taxon>
    </lineage>
</organism>
<evidence type="ECO:0000313" key="7">
    <source>
        <dbReference type="EMBL" id="MDT0583771.1"/>
    </source>
</evidence>
<dbReference type="SMART" id="SM00091">
    <property type="entry name" value="PAS"/>
    <property type="match status" value="1"/>
</dbReference>
<dbReference type="SUPFAM" id="SSF55785">
    <property type="entry name" value="PYP-like sensor domain (PAS domain)"/>
    <property type="match status" value="1"/>
</dbReference>
<dbReference type="GO" id="GO:0006935">
    <property type="term" value="P:chemotaxis"/>
    <property type="evidence" value="ECO:0007669"/>
    <property type="project" value="UniProtKB-ARBA"/>
</dbReference>
<evidence type="ECO:0000256" key="4">
    <source>
        <dbReference type="SAM" id="Phobius"/>
    </source>
</evidence>